<evidence type="ECO:0008006" key="4">
    <source>
        <dbReference type="Google" id="ProtNLM"/>
    </source>
</evidence>
<dbReference type="PROSITE" id="PS51257">
    <property type="entry name" value="PROKAR_LIPOPROTEIN"/>
    <property type="match status" value="1"/>
</dbReference>
<evidence type="ECO:0000313" key="3">
    <source>
        <dbReference type="Proteomes" id="UP001162734"/>
    </source>
</evidence>
<keyword evidence="3" id="KW-1185">Reference proteome</keyword>
<evidence type="ECO:0000313" key="2">
    <source>
        <dbReference type="EMBL" id="BDG10004.1"/>
    </source>
</evidence>
<feature type="chain" id="PRO_5045115223" description="Carboxypeptidase regulatory-like domain-containing protein" evidence="1">
    <location>
        <begin position="17"/>
        <end position="147"/>
    </location>
</feature>
<dbReference type="Proteomes" id="UP001162734">
    <property type="component" value="Chromosome"/>
</dbReference>
<gene>
    <name evidence="2" type="ORF">AMPC_31170</name>
</gene>
<name>A0ABN6NCY9_9BACT</name>
<evidence type="ECO:0000256" key="1">
    <source>
        <dbReference type="SAM" id="SignalP"/>
    </source>
</evidence>
<keyword evidence="1" id="KW-0732">Signal</keyword>
<protein>
    <recommendedName>
        <fullName evidence="4">Carboxypeptidase regulatory-like domain-containing protein</fullName>
    </recommendedName>
</protein>
<organism evidence="2 3">
    <name type="scientific">Anaeromyxobacter paludicola</name>
    <dbReference type="NCBI Taxonomy" id="2918171"/>
    <lineage>
        <taxon>Bacteria</taxon>
        <taxon>Pseudomonadati</taxon>
        <taxon>Myxococcota</taxon>
        <taxon>Myxococcia</taxon>
        <taxon>Myxococcales</taxon>
        <taxon>Cystobacterineae</taxon>
        <taxon>Anaeromyxobacteraceae</taxon>
        <taxon>Anaeromyxobacter</taxon>
    </lineage>
</organism>
<dbReference type="RefSeq" id="WP_248342400.1">
    <property type="nucleotide sequence ID" value="NZ_AP025592.1"/>
</dbReference>
<sequence length="147" mass="14655">MSGRALRATLALAALAACTPENGPTMRPGEDCLRCHGGSPASGGGEEERATPWSLAGTVYAAPGADASAGIEGAAVQVTDANGFAFTLTSNLVGNFYSAETVAFPIRVCVARGGAVRCMESPSPHGACNACHALPPQGNAEGRIAAP</sequence>
<feature type="signal peptide" evidence="1">
    <location>
        <begin position="1"/>
        <end position="16"/>
    </location>
</feature>
<dbReference type="EMBL" id="AP025592">
    <property type="protein sequence ID" value="BDG10004.1"/>
    <property type="molecule type" value="Genomic_DNA"/>
</dbReference>
<accession>A0ABN6NCY9</accession>
<proteinExistence type="predicted"/>
<reference evidence="3" key="1">
    <citation type="journal article" date="2022" name="Int. J. Syst. Evol. Microbiol.">
        <title>Anaeromyxobacter oryzae sp. nov., Anaeromyxobacter diazotrophicus sp. nov. and Anaeromyxobacter paludicola sp. nov., isolated from paddy soils.</title>
        <authorList>
            <person name="Itoh H."/>
            <person name="Xu Z."/>
            <person name="Mise K."/>
            <person name="Masuda Y."/>
            <person name="Ushijima N."/>
            <person name="Hayakawa C."/>
            <person name="Shiratori Y."/>
            <person name="Senoo K."/>
        </authorList>
    </citation>
    <scope>NUCLEOTIDE SEQUENCE [LARGE SCALE GENOMIC DNA]</scope>
    <source>
        <strain evidence="3">Red630</strain>
    </source>
</reference>